<dbReference type="FunFam" id="2.10.25.10:FF:000173">
    <property type="entry name" value="Neurogenic locus notch protein 2"/>
    <property type="match status" value="1"/>
</dbReference>
<feature type="domain" description="EGF-like" evidence="11">
    <location>
        <begin position="224"/>
        <end position="260"/>
    </location>
</feature>
<dbReference type="InterPro" id="IPR018097">
    <property type="entry name" value="EGF_Ca-bd_CS"/>
</dbReference>
<feature type="disulfide bond" evidence="8">
    <location>
        <begin position="1219"/>
        <end position="1229"/>
    </location>
</feature>
<dbReference type="InterPro" id="IPR000152">
    <property type="entry name" value="EGF-type_Asp/Asn_hydroxyl_site"/>
</dbReference>
<dbReference type="PROSITE" id="PS50923">
    <property type="entry name" value="SUSHI"/>
    <property type="match status" value="1"/>
</dbReference>
<comment type="caution">
    <text evidence="8">Lacks conserved residue(s) required for the propagation of feature annotation.</text>
</comment>
<organism evidence="14 15">
    <name type="scientific">Panagrellus redivivus</name>
    <name type="common">Microworm</name>
    <dbReference type="NCBI Taxonomy" id="6233"/>
    <lineage>
        <taxon>Eukaryota</taxon>
        <taxon>Metazoa</taxon>
        <taxon>Ecdysozoa</taxon>
        <taxon>Nematoda</taxon>
        <taxon>Chromadorea</taxon>
        <taxon>Rhabditida</taxon>
        <taxon>Tylenchina</taxon>
        <taxon>Panagrolaimomorpha</taxon>
        <taxon>Panagrolaimoidea</taxon>
        <taxon>Panagrolaimidae</taxon>
        <taxon>Panagrellus</taxon>
    </lineage>
</organism>
<evidence type="ECO:0000313" key="14">
    <source>
        <dbReference type="Proteomes" id="UP000492821"/>
    </source>
</evidence>
<dbReference type="Gene3D" id="2.10.25.10">
    <property type="entry name" value="Laminin"/>
    <property type="match status" value="11"/>
</dbReference>
<dbReference type="PRINTS" id="PR01983">
    <property type="entry name" value="NOTCH"/>
</dbReference>
<dbReference type="PROSITE" id="PS01186">
    <property type="entry name" value="EGF_2"/>
    <property type="match status" value="8"/>
</dbReference>
<keyword evidence="14" id="KW-1185">Reference proteome</keyword>
<feature type="disulfide bond" evidence="8">
    <location>
        <begin position="1241"/>
        <end position="1250"/>
    </location>
</feature>
<dbReference type="Pfam" id="PF02494">
    <property type="entry name" value="HYR"/>
    <property type="match status" value="1"/>
</dbReference>
<evidence type="ECO:0000256" key="3">
    <source>
        <dbReference type="ARBA" id="ARBA00022536"/>
    </source>
</evidence>
<feature type="domain" description="EGF-like" evidence="11">
    <location>
        <begin position="301"/>
        <end position="337"/>
    </location>
</feature>
<feature type="disulfide bond" evidence="8">
    <location>
        <begin position="57"/>
        <end position="66"/>
    </location>
</feature>
<evidence type="ECO:0000259" key="12">
    <source>
        <dbReference type="PROSITE" id="PS50825"/>
    </source>
</evidence>
<dbReference type="SUPFAM" id="SSF49899">
    <property type="entry name" value="Concanavalin A-like lectins/glucanases"/>
    <property type="match status" value="1"/>
</dbReference>
<feature type="disulfide bond" evidence="8">
    <location>
        <begin position="250"/>
        <end position="259"/>
    </location>
</feature>
<keyword evidence="4" id="KW-0732">Signal</keyword>
<dbReference type="SUPFAM" id="SSF57184">
    <property type="entry name" value="Growth factor receptor domain"/>
    <property type="match status" value="2"/>
</dbReference>
<feature type="domain" description="EGF-like" evidence="11">
    <location>
        <begin position="262"/>
        <end position="299"/>
    </location>
</feature>
<evidence type="ECO:0000256" key="5">
    <source>
        <dbReference type="ARBA" id="ARBA00022737"/>
    </source>
</evidence>
<dbReference type="PROSITE" id="PS50026">
    <property type="entry name" value="EGF_3"/>
    <property type="match status" value="11"/>
</dbReference>
<dbReference type="InterPro" id="IPR013320">
    <property type="entry name" value="ConA-like_dom_sf"/>
</dbReference>
<dbReference type="SMART" id="SM00181">
    <property type="entry name" value="EGF"/>
    <property type="match status" value="13"/>
</dbReference>
<dbReference type="FunFam" id="2.10.25.10:FF:000472">
    <property type="entry name" value="Uncharacterized protein, isoform A"/>
    <property type="match status" value="2"/>
</dbReference>
<dbReference type="GO" id="GO:0007219">
    <property type="term" value="P:Notch signaling pathway"/>
    <property type="evidence" value="ECO:0007669"/>
    <property type="project" value="TreeGrafter"/>
</dbReference>
<feature type="disulfide bond" evidence="8">
    <location>
        <begin position="365"/>
        <end position="374"/>
    </location>
</feature>
<reference evidence="14" key="1">
    <citation type="journal article" date="2013" name="Genetics">
        <title>The draft genome and transcriptome of Panagrellus redivivus are shaped by the harsh demands of a free-living lifestyle.</title>
        <authorList>
            <person name="Srinivasan J."/>
            <person name="Dillman A.R."/>
            <person name="Macchietto M.G."/>
            <person name="Heikkinen L."/>
            <person name="Lakso M."/>
            <person name="Fracchia K.M."/>
            <person name="Antoshechkin I."/>
            <person name="Mortazavi A."/>
            <person name="Wong G."/>
            <person name="Sternberg P.W."/>
        </authorList>
    </citation>
    <scope>NUCLEOTIDE SEQUENCE [LARGE SCALE GENOMIC DNA]</scope>
    <source>
        <strain evidence="14">MT8872</strain>
    </source>
</reference>
<dbReference type="InterPro" id="IPR009017">
    <property type="entry name" value="GFP"/>
</dbReference>
<keyword evidence="6 8" id="KW-1015">Disulfide bond</keyword>
<keyword evidence="10" id="KW-1133">Transmembrane helix</keyword>
<feature type="domain" description="EGF-like" evidence="11">
    <location>
        <begin position="1216"/>
        <end position="1251"/>
    </location>
</feature>
<dbReference type="Pfam" id="PF12947">
    <property type="entry name" value="EGF_3"/>
    <property type="match status" value="1"/>
</dbReference>
<feature type="disulfide bond" evidence="8">
    <location>
        <begin position="132"/>
        <end position="141"/>
    </location>
</feature>
<dbReference type="Gene3D" id="2.60.120.200">
    <property type="match status" value="1"/>
</dbReference>
<feature type="disulfide bond" evidence="8">
    <location>
        <begin position="73"/>
        <end position="83"/>
    </location>
</feature>
<keyword evidence="2" id="KW-0964">Secreted</keyword>
<keyword evidence="10" id="KW-0472">Membrane</keyword>
<dbReference type="Pfam" id="PF12661">
    <property type="entry name" value="hEGF"/>
    <property type="match status" value="2"/>
</dbReference>
<dbReference type="CDD" id="cd00054">
    <property type="entry name" value="EGF_CA"/>
    <property type="match status" value="8"/>
</dbReference>
<dbReference type="Proteomes" id="UP000492821">
    <property type="component" value="Unassembled WGS sequence"/>
</dbReference>
<feature type="domain" description="EGF-like" evidence="11">
    <location>
        <begin position="106"/>
        <end position="142"/>
    </location>
</feature>
<keyword evidence="9" id="KW-0768">Sushi</keyword>
<dbReference type="InterPro" id="IPR001881">
    <property type="entry name" value="EGF-like_Ca-bd_dom"/>
</dbReference>
<feature type="domain" description="EGF-like" evidence="11">
    <location>
        <begin position="69"/>
        <end position="104"/>
    </location>
</feature>
<dbReference type="GO" id="GO:0005576">
    <property type="term" value="C:extracellular region"/>
    <property type="evidence" value="ECO:0007669"/>
    <property type="project" value="UniProtKB-SubCell"/>
</dbReference>
<dbReference type="GO" id="GO:0005509">
    <property type="term" value="F:calcium ion binding"/>
    <property type="evidence" value="ECO:0007669"/>
    <property type="project" value="InterPro"/>
</dbReference>
<reference evidence="15" key="2">
    <citation type="submission" date="2020-10" db="UniProtKB">
        <authorList>
            <consortium name="WormBaseParasite"/>
        </authorList>
    </citation>
    <scope>IDENTIFICATION</scope>
</reference>
<feature type="disulfide bond" evidence="8">
    <location>
        <begin position="94"/>
        <end position="103"/>
    </location>
</feature>
<dbReference type="PRINTS" id="PR00010">
    <property type="entry name" value="EGFBLOOD"/>
</dbReference>
<evidence type="ECO:0000313" key="15">
    <source>
        <dbReference type="WBParaSite" id="Pan_g18153.t1"/>
    </source>
</evidence>
<evidence type="ECO:0000256" key="9">
    <source>
        <dbReference type="PROSITE-ProRule" id="PRU00302"/>
    </source>
</evidence>
<evidence type="ECO:0000256" key="2">
    <source>
        <dbReference type="ARBA" id="ARBA00022525"/>
    </source>
</evidence>
<dbReference type="FunFam" id="2.10.25.10:FF:000321">
    <property type="entry name" value="Protein delta homolog 1"/>
    <property type="match status" value="1"/>
</dbReference>
<accession>A0A7E4V9G4</accession>
<dbReference type="PANTHER" id="PTHR12916:SF4">
    <property type="entry name" value="UNINFLATABLE, ISOFORM C"/>
    <property type="match status" value="1"/>
</dbReference>
<dbReference type="SMART" id="SM01411">
    <property type="entry name" value="Ephrin_rec_like"/>
    <property type="match status" value="4"/>
</dbReference>
<feature type="domain" description="EGF-like" evidence="11">
    <location>
        <begin position="377"/>
        <end position="413"/>
    </location>
</feature>
<evidence type="ECO:0000256" key="4">
    <source>
        <dbReference type="ARBA" id="ARBA00022729"/>
    </source>
</evidence>
<feature type="disulfide bond" evidence="8">
    <location>
        <begin position="289"/>
        <end position="298"/>
    </location>
</feature>
<keyword evidence="7" id="KW-0325">Glycoprotein</keyword>
<evidence type="ECO:0000259" key="11">
    <source>
        <dbReference type="PROSITE" id="PS50026"/>
    </source>
</evidence>
<dbReference type="InterPro" id="IPR003410">
    <property type="entry name" value="HYR_dom"/>
</dbReference>
<feature type="domain" description="EGF-like" evidence="11">
    <location>
        <begin position="182"/>
        <end position="222"/>
    </location>
</feature>
<feature type="domain" description="EGF-like" evidence="11">
    <location>
        <begin position="144"/>
        <end position="180"/>
    </location>
</feature>
<dbReference type="Pfam" id="PF07699">
    <property type="entry name" value="Ephrin_rec_like"/>
    <property type="match status" value="4"/>
</dbReference>
<dbReference type="GO" id="GO:0005112">
    <property type="term" value="F:Notch binding"/>
    <property type="evidence" value="ECO:0007669"/>
    <property type="project" value="TreeGrafter"/>
</dbReference>
<sequence>MVYMVVLDDKHAIIDLRNVNANEQTRTESFYRDDCAENPCALGATCHDLVNDFECECPHGFSGKRCHIKDDLCNPNPCANGKCIDTLFDRQCICKAGWTGPYCDVNIDDCAAQPCKNGASCRDLENGYECQCAPGFRGSECQHMVDHCATDPCRNNATCLNQGAKYECQCRLGFEGTRCEHNINECEVVENGCDPHGTELCEDLINDFYCQCRPGYHGKTCDQHVDQCAGEPCHNNGSCTDLGASYRCDCAPGWTGERCEKQAGKCVQNPCQNDGQCVNLASADYFCVCPEGVSGKNCEIAPNRCIGEPCHNGGVCGDFGSHLECTCARGYVGDGCQYELDACHASKCKNGAMCMQDGIGYKCKCSPGFTGPNCETNIDDCSPSPCSLAATCIDQINGYHCQCPFNMTGSNCDKKIDPDYDIHFFDSILPAQAALDIPFKLSSGALTLSLWVKFDIALSKGTVFTLYNSATSNYPNNVTELIQVTADSVKLSLFNDETALNLHFPSNQRLNDGNWNNLVVTWTSREGSYSLIWNAVRLYADKGYGKNKQIDVNAWVSLGHPLGASDMDPKFVGSVTRVNMWTHVLDFSTEIPELVHKCQGPQTLFNGLVLRFAGYNRLHGKVEKIVKSTCGRETCSEGKCTLLGKKREENSINVLSCPEDVYVVTPLKEVNVSWSEPVFMSANPIEQIEQNLKSGQVFTWGEFMVLYVAHDNASNTEQCSFKVHVNQEFCPDLADPVHGVQACENWGPGLKYRACSIQCEGGFEFSTPPAVFYTCAADGVWRPRHDNSYSFRYPQCSKATPAERVAHLNINYPAVSICNAASKNTLAEKLLLKIHQLNAKWDICAAKSEFGCGNVNVSVSCSDDNARLRRQPSSASAKQIFNVKVEIPVKREHVIDTKTNRRIDVINIIQDEASLRDLFNLEQVLPNGRPDLKSFEVDDRFNCQPGSVVVDDMCVLCAPGSYYNRESGKCVLCSIGEFQPSSGEFSCQRCPENTVTTGPGAVAVSECFSQCKAGNFFNLHTQLCEPCGFGFYQSSSGSFACNPCGVGKTTLTNTATAEDDCRDECPDGEYLTQSGNCQACPLGTYRAKGVHKQCVECPPGTTTETVRSSKRVQCNTPKCVAGQFLVTSTKQCQFCPRGTYQDDSLQTTCKICPTDHTTAAHGATHESQCYSTNQCATGEDDCSWNAVCIDLPDENDVPSWQCKCKPGYRGNGTVCIDACQNFCLNDGKCKKNPIGFVECLCKEQFSGERCEIRFKPRGNQVMLIIMAIIAVVVVLIALVAVIWMISYRSNRDDFSVHEQEKPTIGMEGALSTNFLYGRGGPSEPGAMSLAGGNGTQGPVRPIGFYYEDDDEYEVKSMFVGADSRPEDNDNESLKDANLQAELQDRLRHVQHHMYHPSGDYMHHE</sequence>
<dbReference type="Gene3D" id="2.10.50.10">
    <property type="entry name" value="Tumor Necrosis Factor Receptor, subunit A, domain 2"/>
    <property type="match status" value="4"/>
</dbReference>
<name>A0A7E4V9G4_PANRE</name>
<dbReference type="WBParaSite" id="Pan_g18153.t1">
    <property type="protein sequence ID" value="Pan_g18153.t1"/>
    <property type="gene ID" value="Pan_g18153"/>
</dbReference>
<keyword evidence="5" id="KW-0677">Repeat</keyword>
<feature type="disulfide bond" evidence="8">
    <location>
        <begin position="403"/>
        <end position="412"/>
    </location>
</feature>
<feature type="disulfide bond" evidence="8">
    <location>
        <begin position="327"/>
        <end position="336"/>
    </location>
</feature>
<evidence type="ECO:0000259" key="13">
    <source>
        <dbReference type="PROSITE" id="PS50923"/>
    </source>
</evidence>
<feature type="disulfide bond" evidence="8">
    <location>
        <begin position="170"/>
        <end position="179"/>
    </location>
</feature>
<dbReference type="InterPro" id="IPR000436">
    <property type="entry name" value="Sushi_SCR_CCP_dom"/>
</dbReference>
<feature type="domain" description="EGF-like" evidence="11">
    <location>
        <begin position="339"/>
        <end position="375"/>
    </location>
</feature>
<dbReference type="PROSITE" id="PS00022">
    <property type="entry name" value="EGF_1"/>
    <property type="match status" value="11"/>
</dbReference>
<feature type="disulfide bond" evidence="8">
    <location>
        <begin position="212"/>
        <end position="221"/>
    </location>
</feature>
<dbReference type="Gene3D" id="2.40.155.10">
    <property type="entry name" value="Green fluorescent protein"/>
    <property type="match status" value="1"/>
</dbReference>
<evidence type="ECO:0000256" key="7">
    <source>
        <dbReference type="ARBA" id="ARBA00023180"/>
    </source>
</evidence>
<dbReference type="FunFam" id="2.10.50.10:FF:000032">
    <property type="entry name" value="Uncharacterized protein, isoform A"/>
    <property type="match status" value="1"/>
</dbReference>
<dbReference type="FunFam" id="2.10.25.10:FF:000045">
    <property type="entry name" value="Slit guidance ligand 2"/>
    <property type="match status" value="1"/>
</dbReference>
<evidence type="ECO:0000256" key="8">
    <source>
        <dbReference type="PROSITE-ProRule" id="PRU00076"/>
    </source>
</evidence>
<dbReference type="InterPro" id="IPR024731">
    <property type="entry name" value="NELL2-like_EGF"/>
</dbReference>
<keyword evidence="3 8" id="KW-0245">EGF-like domain</keyword>
<evidence type="ECO:0000256" key="1">
    <source>
        <dbReference type="ARBA" id="ARBA00004613"/>
    </source>
</evidence>
<feature type="domain" description="EGF-like" evidence="11">
    <location>
        <begin position="31"/>
        <end position="67"/>
    </location>
</feature>
<keyword evidence="10" id="KW-0812">Transmembrane</keyword>
<dbReference type="SMART" id="SM00179">
    <property type="entry name" value="EGF_CA"/>
    <property type="match status" value="10"/>
</dbReference>
<dbReference type="FunFam" id="2.10.25.10:FF:000061">
    <property type="entry name" value="Delta-like protein"/>
    <property type="match status" value="1"/>
</dbReference>
<dbReference type="InterPro" id="IPR000742">
    <property type="entry name" value="EGF"/>
</dbReference>
<dbReference type="PANTHER" id="PTHR12916">
    <property type="entry name" value="CYTOCHROME C OXIDASE POLYPEPTIDE VIC-2"/>
    <property type="match status" value="1"/>
</dbReference>
<dbReference type="PROSITE" id="PS00010">
    <property type="entry name" value="ASX_HYDROXYL"/>
    <property type="match status" value="6"/>
</dbReference>
<feature type="domain" description="HYR" evidence="12">
    <location>
        <begin position="647"/>
        <end position="727"/>
    </location>
</feature>
<dbReference type="InterPro" id="IPR011641">
    <property type="entry name" value="Tyr-kin_ephrin_A/B_rcpt-like"/>
</dbReference>
<dbReference type="GO" id="GO:0007399">
    <property type="term" value="P:nervous system development"/>
    <property type="evidence" value="ECO:0007669"/>
    <property type="project" value="UniProtKB-ARBA"/>
</dbReference>
<dbReference type="PROSITE" id="PS50825">
    <property type="entry name" value="HYR"/>
    <property type="match status" value="1"/>
</dbReference>
<evidence type="ECO:0000256" key="10">
    <source>
        <dbReference type="SAM" id="Phobius"/>
    </source>
</evidence>
<dbReference type="InterPro" id="IPR009030">
    <property type="entry name" value="Growth_fac_rcpt_cys_sf"/>
</dbReference>
<dbReference type="InterPro" id="IPR013032">
    <property type="entry name" value="EGF-like_CS"/>
</dbReference>
<feature type="disulfide bond" evidence="8">
    <location>
        <begin position="193"/>
        <end position="210"/>
    </location>
</feature>
<dbReference type="SUPFAM" id="SSF57196">
    <property type="entry name" value="EGF/Laminin"/>
    <property type="match status" value="7"/>
</dbReference>
<protein>
    <submittedName>
        <fullName evidence="15">Protein crumbs</fullName>
    </submittedName>
</protein>
<proteinExistence type="predicted"/>
<dbReference type="FunFam" id="2.10.25.10:FF:000122">
    <property type="entry name" value="Protein crumbs homolog 2"/>
    <property type="match status" value="1"/>
</dbReference>
<feature type="transmembrane region" description="Helical" evidence="10">
    <location>
        <begin position="1261"/>
        <end position="1285"/>
    </location>
</feature>
<dbReference type="PROSITE" id="PS01187">
    <property type="entry name" value="EGF_CA"/>
    <property type="match status" value="2"/>
</dbReference>
<feature type="domain" description="Sushi" evidence="13">
    <location>
        <begin position="728"/>
        <end position="798"/>
    </location>
</feature>
<comment type="subcellular location">
    <subcellularLocation>
        <location evidence="1">Secreted</location>
    </subcellularLocation>
</comment>
<evidence type="ECO:0000256" key="6">
    <source>
        <dbReference type="ARBA" id="ARBA00023157"/>
    </source>
</evidence>
<dbReference type="Pfam" id="PF00008">
    <property type="entry name" value="EGF"/>
    <property type="match status" value="7"/>
</dbReference>